<evidence type="ECO:0000256" key="1">
    <source>
        <dbReference type="ARBA" id="ARBA00023125"/>
    </source>
</evidence>
<feature type="domain" description="HTH tetR-type" evidence="3">
    <location>
        <begin position="6"/>
        <end position="66"/>
    </location>
</feature>
<organism evidence="4 5">
    <name type="scientific">Paenimyroides tangerinum</name>
    <dbReference type="NCBI Taxonomy" id="2488728"/>
    <lineage>
        <taxon>Bacteria</taxon>
        <taxon>Pseudomonadati</taxon>
        <taxon>Bacteroidota</taxon>
        <taxon>Flavobacteriia</taxon>
        <taxon>Flavobacteriales</taxon>
        <taxon>Flavobacteriaceae</taxon>
        <taxon>Paenimyroides</taxon>
    </lineage>
</organism>
<keyword evidence="1 2" id="KW-0238">DNA-binding</keyword>
<dbReference type="SUPFAM" id="SSF48498">
    <property type="entry name" value="Tetracyclin repressor-like, C-terminal domain"/>
    <property type="match status" value="1"/>
</dbReference>
<dbReference type="GO" id="GO:0003677">
    <property type="term" value="F:DNA binding"/>
    <property type="evidence" value="ECO:0007669"/>
    <property type="project" value="UniProtKB-UniRule"/>
</dbReference>
<keyword evidence="5" id="KW-1185">Reference proteome</keyword>
<dbReference type="PANTHER" id="PTHR43479:SF11">
    <property type="entry name" value="ACREF_ENVCD OPERON REPRESSOR-RELATED"/>
    <property type="match status" value="1"/>
</dbReference>
<evidence type="ECO:0000259" key="3">
    <source>
        <dbReference type="PROSITE" id="PS50977"/>
    </source>
</evidence>
<dbReference type="OrthoDB" id="9798857at2"/>
<dbReference type="InterPro" id="IPR013570">
    <property type="entry name" value="Tscrpt_reg_YsiA_C"/>
</dbReference>
<comment type="caution">
    <text evidence="4">The sequence shown here is derived from an EMBL/GenBank/DDBJ whole genome shotgun (WGS) entry which is preliminary data.</text>
</comment>
<dbReference type="RefSeq" id="WP_125020260.1">
    <property type="nucleotide sequence ID" value="NZ_RQVQ01000064.1"/>
</dbReference>
<protein>
    <submittedName>
        <fullName evidence="4">TetR/AcrR family transcriptional regulator</fullName>
    </submittedName>
</protein>
<dbReference type="Proteomes" id="UP000275719">
    <property type="component" value="Unassembled WGS sequence"/>
</dbReference>
<proteinExistence type="predicted"/>
<dbReference type="PANTHER" id="PTHR43479">
    <property type="entry name" value="ACREF/ENVCD OPERON REPRESSOR-RELATED"/>
    <property type="match status" value="1"/>
</dbReference>
<dbReference type="Pfam" id="PF00440">
    <property type="entry name" value="TetR_N"/>
    <property type="match status" value="1"/>
</dbReference>
<name>A0A3P3VX91_9FLAO</name>
<evidence type="ECO:0000313" key="4">
    <source>
        <dbReference type="EMBL" id="RRJ87094.1"/>
    </source>
</evidence>
<dbReference type="EMBL" id="RQVQ01000064">
    <property type="protein sequence ID" value="RRJ87094.1"/>
    <property type="molecule type" value="Genomic_DNA"/>
</dbReference>
<feature type="DNA-binding region" description="H-T-H motif" evidence="2">
    <location>
        <begin position="29"/>
        <end position="48"/>
    </location>
</feature>
<dbReference type="Pfam" id="PF08359">
    <property type="entry name" value="TetR_C_4"/>
    <property type="match status" value="1"/>
</dbReference>
<dbReference type="AlphaFoldDB" id="A0A3P3VX91"/>
<reference evidence="4 5" key="1">
    <citation type="submission" date="2018-11" db="EMBL/GenBank/DDBJ databases">
        <title>Flavobacterium sp. nov., YIM 102701-2 draft genome.</title>
        <authorList>
            <person name="Li G."/>
            <person name="Jiang Y."/>
        </authorList>
    </citation>
    <scope>NUCLEOTIDE SEQUENCE [LARGE SCALE GENOMIC DNA]</scope>
    <source>
        <strain evidence="4 5">YIM 102701-2</strain>
    </source>
</reference>
<dbReference type="Gene3D" id="1.10.357.10">
    <property type="entry name" value="Tetracycline Repressor, domain 2"/>
    <property type="match status" value="1"/>
</dbReference>
<gene>
    <name evidence="4" type="ORF">EG240_15580</name>
</gene>
<dbReference type="PRINTS" id="PR00455">
    <property type="entry name" value="HTHTETR"/>
</dbReference>
<evidence type="ECO:0000313" key="5">
    <source>
        <dbReference type="Proteomes" id="UP000275719"/>
    </source>
</evidence>
<dbReference type="InterPro" id="IPR050624">
    <property type="entry name" value="HTH-type_Tx_Regulator"/>
</dbReference>
<dbReference type="InterPro" id="IPR001647">
    <property type="entry name" value="HTH_TetR"/>
</dbReference>
<evidence type="ECO:0000256" key="2">
    <source>
        <dbReference type="PROSITE-ProRule" id="PRU00335"/>
    </source>
</evidence>
<accession>A0A3P3VX91</accession>
<dbReference type="PROSITE" id="PS50977">
    <property type="entry name" value="HTH_TETR_2"/>
    <property type="match status" value="1"/>
</dbReference>
<dbReference type="InterPro" id="IPR009057">
    <property type="entry name" value="Homeodomain-like_sf"/>
</dbReference>
<sequence length="196" mass="22605">MIATISDRQLEIIEAAGKILTTSGVSGLTIKNLAKEMKFSESAIYRHFTSKEEIIIALLDYLAQNMDERYTNAISAKQTPEEKFTTLFQNQFSLFKKNPHFVVAVFSDGLLEESQRINETMLKIMAIKMKHLMPIIIEGQQKKVFTNSITSEELIHIVMGTFRLQMFKWRIANFQFDIERNGHNMIQALLTLIKNK</sequence>
<dbReference type="SUPFAM" id="SSF46689">
    <property type="entry name" value="Homeodomain-like"/>
    <property type="match status" value="1"/>
</dbReference>
<dbReference type="InterPro" id="IPR036271">
    <property type="entry name" value="Tet_transcr_reg_TetR-rel_C_sf"/>
</dbReference>